<reference evidence="9 10" key="1">
    <citation type="journal article" date="2018" name="Int. J. Syst. Evol. Microbiol.">
        <title>Epidermidibacterium keratini gen. nov., sp. nov., a member of the family Sporichthyaceae, isolated from keratin epidermis.</title>
        <authorList>
            <person name="Lee D.G."/>
            <person name="Trujillo M.E."/>
            <person name="Kang S."/>
            <person name="Nam J.J."/>
            <person name="Kim Y.J."/>
        </authorList>
    </citation>
    <scope>NUCLEOTIDE SEQUENCE [LARGE SCALE GENOMIC DNA]</scope>
    <source>
        <strain evidence="9 10">EPI-7</strain>
    </source>
</reference>
<dbReference type="GO" id="GO:0008097">
    <property type="term" value="F:5S rRNA binding"/>
    <property type="evidence" value="ECO:0007669"/>
    <property type="project" value="InterPro"/>
</dbReference>
<dbReference type="Pfam" id="PF14693">
    <property type="entry name" value="Ribosomal_TL5_C"/>
    <property type="match status" value="1"/>
</dbReference>
<organism evidence="9 10">
    <name type="scientific">Epidermidibacterium keratini</name>
    <dbReference type="NCBI Taxonomy" id="1891644"/>
    <lineage>
        <taxon>Bacteria</taxon>
        <taxon>Bacillati</taxon>
        <taxon>Actinomycetota</taxon>
        <taxon>Actinomycetes</taxon>
        <taxon>Sporichthyales</taxon>
        <taxon>Sporichthyaceae</taxon>
        <taxon>Epidermidibacterium</taxon>
    </lineage>
</organism>
<dbReference type="FunCoup" id="A0A7L4YQ66">
    <property type="interactions" value="54"/>
</dbReference>
<evidence type="ECO:0000256" key="6">
    <source>
        <dbReference type="SAM" id="MobiDB-lite"/>
    </source>
</evidence>
<dbReference type="NCBIfam" id="TIGR00731">
    <property type="entry name" value="bL25_bact_ctc"/>
    <property type="match status" value="1"/>
</dbReference>
<dbReference type="GO" id="GO:0003735">
    <property type="term" value="F:structural constituent of ribosome"/>
    <property type="evidence" value="ECO:0007669"/>
    <property type="project" value="InterPro"/>
</dbReference>
<dbReference type="InterPro" id="IPR011035">
    <property type="entry name" value="Ribosomal_bL25/Gln-tRNA_synth"/>
</dbReference>
<protein>
    <recommendedName>
        <fullName evidence="5">Large ribosomal subunit protein bL25</fullName>
    </recommendedName>
    <alternativeName>
        <fullName evidence="5">General stress protein CTC</fullName>
    </alternativeName>
</protein>
<dbReference type="InterPro" id="IPR020057">
    <property type="entry name" value="Ribosomal_bL25_b-dom"/>
</dbReference>
<feature type="region of interest" description="Disordered" evidence="6">
    <location>
        <begin position="184"/>
        <end position="228"/>
    </location>
</feature>
<keyword evidence="3 5" id="KW-0689">Ribosomal protein</keyword>
<feature type="domain" description="Large ribosomal subunit protein bL25 beta" evidence="8">
    <location>
        <begin position="101"/>
        <end position="179"/>
    </location>
</feature>
<dbReference type="NCBIfam" id="NF004131">
    <property type="entry name" value="PRK05618.2-1"/>
    <property type="match status" value="1"/>
</dbReference>
<dbReference type="Gene3D" id="2.170.120.20">
    <property type="entry name" value="Ribosomal protein L25, beta domain"/>
    <property type="match status" value="1"/>
</dbReference>
<dbReference type="Gene3D" id="2.40.240.10">
    <property type="entry name" value="Ribosomal Protein L25, Chain P"/>
    <property type="match status" value="1"/>
</dbReference>
<dbReference type="InterPro" id="IPR029751">
    <property type="entry name" value="Ribosomal_L25_dom"/>
</dbReference>
<accession>A0A7L4YQ66</accession>
<dbReference type="NCBIfam" id="NF004612">
    <property type="entry name" value="PRK05943.1"/>
    <property type="match status" value="1"/>
</dbReference>
<dbReference type="InterPro" id="IPR020056">
    <property type="entry name" value="Rbsml_bL25/Gln-tRNA_synth_N"/>
</dbReference>
<keyword evidence="10" id="KW-1185">Reference proteome</keyword>
<dbReference type="GO" id="GO:0006412">
    <property type="term" value="P:translation"/>
    <property type="evidence" value="ECO:0007669"/>
    <property type="project" value="UniProtKB-UniRule"/>
</dbReference>
<comment type="function">
    <text evidence="5">This is one of the proteins that binds to the 5S RNA in the ribosome where it forms part of the central protuberance.</text>
</comment>
<dbReference type="HAMAP" id="MF_01334">
    <property type="entry name" value="Ribosomal_bL25_CTC"/>
    <property type="match status" value="1"/>
</dbReference>
<dbReference type="PANTHER" id="PTHR33284:SF1">
    <property type="entry name" value="RIBOSOMAL PROTEIN L25_GLN-TRNA SYNTHETASE, ANTI-CODON-BINDING DOMAIN-CONTAINING PROTEIN"/>
    <property type="match status" value="1"/>
</dbReference>
<sequence>MADETRIDALKRDEFGKGSARRTRKEGRIPAVLYGHGTDPVHLALAGHDTMMALRRGGLNTLLTIKIDGKDQLALPKDVQVHALKREIQHIDLQIVRKGEKVTVDVPVNLTGEVVSGGQVNHDLTTASIEAEATAIPEELVVDIEGLEIGSQVLASELELPAGATLLTDPETMVVAISEVIEADLETDAVSEDEEAEGEEGEGAEGEEGEEGESEGGESEGDSDDSGE</sequence>
<dbReference type="EMBL" id="CP047156">
    <property type="protein sequence ID" value="QHC01270.1"/>
    <property type="molecule type" value="Genomic_DNA"/>
</dbReference>
<feature type="domain" description="Large ribosomal subunit protein bL25 L25" evidence="7">
    <location>
        <begin position="8"/>
        <end position="93"/>
    </location>
</feature>
<dbReference type="GO" id="GO:0022625">
    <property type="term" value="C:cytosolic large ribosomal subunit"/>
    <property type="evidence" value="ECO:0007669"/>
    <property type="project" value="TreeGrafter"/>
</dbReference>
<comment type="subunit">
    <text evidence="5">Part of the 50S ribosomal subunit; part of the 5S rRNA/L5/L18/L25 subcomplex. Contacts the 5S rRNA. Binds to the 5S rRNA independently of L5 and L18.</text>
</comment>
<evidence type="ECO:0000256" key="5">
    <source>
        <dbReference type="HAMAP-Rule" id="MF_01334"/>
    </source>
</evidence>
<evidence type="ECO:0000256" key="1">
    <source>
        <dbReference type="ARBA" id="ARBA00022730"/>
    </source>
</evidence>
<keyword evidence="4 5" id="KW-0687">Ribonucleoprotein</keyword>
<evidence type="ECO:0000259" key="7">
    <source>
        <dbReference type="Pfam" id="PF01386"/>
    </source>
</evidence>
<evidence type="ECO:0000313" key="10">
    <source>
        <dbReference type="Proteomes" id="UP000463857"/>
    </source>
</evidence>
<dbReference type="KEGG" id="eke:EK0264_13910"/>
<keyword evidence="2 5" id="KW-0694">RNA-binding</keyword>
<name>A0A7L4YQ66_9ACTN</name>
<dbReference type="Pfam" id="PF01386">
    <property type="entry name" value="Ribosomal_L25p"/>
    <property type="match status" value="1"/>
</dbReference>
<evidence type="ECO:0000256" key="3">
    <source>
        <dbReference type="ARBA" id="ARBA00022980"/>
    </source>
</evidence>
<dbReference type="AlphaFoldDB" id="A0A7L4YQ66"/>
<dbReference type="SUPFAM" id="SSF50715">
    <property type="entry name" value="Ribosomal protein L25-like"/>
    <property type="match status" value="1"/>
</dbReference>
<dbReference type="OrthoDB" id="5242980at2"/>
<dbReference type="Proteomes" id="UP000463857">
    <property type="component" value="Chromosome"/>
</dbReference>
<evidence type="ECO:0000256" key="2">
    <source>
        <dbReference type="ARBA" id="ARBA00022884"/>
    </source>
</evidence>
<proteinExistence type="inferred from homology"/>
<evidence type="ECO:0000259" key="8">
    <source>
        <dbReference type="Pfam" id="PF14693"/>
    </source>
</evidence>
<evidence type="ECO:0000256" key="4">
    <source>
        <dbReference type="ARBA" id="ARBA00023274"/>
    </source>
</evidence>
<keyword evidence="1 5" id="KW-0699">rRNA-binding</keyword>
<comment type="similarity">
    <text evidence="5">Belongs to the bacterial ribosomal protein bL25 family. CTC subfamily.</text>
</comment>
<evidence type="ECO:0000313" key="9">
    <source>
        <dbReference type="EMBL" id="QHC01270.1"/>
    </source>
</evidence>
<dbReference type="PANTHER" id="PTHR33284">
    <property type="entry name" value="RIBOSOMAL PROTEIN L25/GLN-TRNA SYNTHETASE, ANTI-CODON-BINDING DOMAIN-CONTAINING PROTEIN"/>
    <property type="match status" value="1"/>
</dbReference>
<dbReference type="InParanoid" id="A0A7L4YQ66"/>
<dbReference type="RefSeq" id="WP_159546407.1">
    <property type="nucleotide sequence ID" value="NZ_CP047156.1"/>
</dbReference>
<dbReference type="InterPro" id="IPR001021">
    <property type="entry name" value="Ribosomal_bL25_long"/>
</dbReference>
<gene>
    <name evidence="5" type="primary">rplY</name>
    <name evidence="5" type="synonym">ctc</name>
    <name evidence="9" type="ORF">EK0264_13910</name>
</gene>
<dbReference type="CDD" id="cd00495">
    <property type="entry name" value="Ribosomal_L25_TL5_CTC"/>
    <property type="match status" value="1"/>
</dbReference>
<dbReference type="InterPro" id="IPR020930">
    <property type="entry name" value="Ribosomal_uL5_bac-type"/>
</dbReference>
<dbReference type="InterPro" id="IPR037121">
    <property type="entry name" value="Ribosomal_bL25_C"/>
</dbReference>